<evidence type="ECO:0000313" key="3">
    <source>
        <dbReference type="EMBL" id="TQV79044.1"/>
    </source>
</evidence>
<dbReference type="AlphaFoldDB" id="A0A545TPA1"/>
<reference evidence="3 4" key="1">
    <citation type="submission" date="2019-06" db="EMBL/GenBank/DDBJ databases">
        <title>Whole genome sequence for Rhodospirillaceae sp. R148.</title>
        <authorList>
            <person name="Wang G."/>
        </authorList>
    </citation>
    <scope>NUCLEOTIDE SEQUENCE [LARGE SCALE GENOMIC DNA]</scope>
    <source>
        <strain evidence="3 4">R148</strain>
    </source>
</reference>
<dbReference type="Gene3D" id="3.40.50.2300">
    <property type="match status" value="1"/>
</dbReference>
<comment type="caution">
    <text evidence="3">The sequence shown here is derived from an EMBL/GenBank/DDBJ whole genome shotgun (WGS) entry which is preliminary data.</text>
</comment>
<dbReference type="PANTHER" id="PTHR43384:SF6">
    <property type="entry name" value="SEPTUM SITE-DETERMINING PROTEIN MIND HOMOLOG, CHLOROPLASTIC"/>
    <property type="match status" value="1"/>
</dbReference>
<sequence>MSTAEDLFASEGNSELTPLAECAAFVNDGQTHDVIDSVTRQFYAETVIRDGGSQEAMQYLTESPVPRVMIVDIGDSPSPLTAMLSLTAAFTEDTRLIGIGSMNDINLYREMIGAGISDYLVKPITEKALFSTLQQLEEPEDEVEAPVADPDATQKIVVIGSRGGCGASTVALNIAWSMAEEKQHKTALVDLDLEYGTIALSLDLEPTRGLREALENPSRIDSLFISSATAKLTENLSVMATEENVSHDILFDPAATGALFDALGREHECIVVDMPRAAPGLRQGVFEAATQIVVVTELTLSGLRDSIRTLANIEELSPNTPIKVVANRTGSSTQGMQIGDFQKALGRKVDFQLAEDHKAFNLAANTGKPLVQVDARCKASKTLKRAVTVLDGSKEKAAGEAKKSWRDWLKRK</sequence>
<keyword evidence="4" id="KW-1185">Reference proteome</keyword>
<dbReference type="Gene3D" id="3.40.50.300">
    <property type="entry name" value="P-loop containing nucleotide triphosphate hydrolases"/>
    <property type="match status" value="1"/>
</dbReference>
<dbReference type="InterPro" id="IPR033756">
    <property type="entry name" value="YlxH/NBP35"/>
</dbReference>
<keyword evidence="2" id="KW-0067">ATP-binding</keyword>
<keyword evidence="1" id="KW-0547">Nucleotide-binding</keyword>
<dbReference type="GO" id="GO:0009898">
    <property type="term" value="C:cytoplasmic side of plasma membrane"/>
    <property type="evidence" value="ECO:0007669"/>
    <property type="project" value="TreeGrafter"/>
</dbReference>
<dbReference type="Proteomes" id="UP000315252">
    <property type="component" value="Unassembled WGS sequence"/>
</dbReference>
<proteinExistence type="predicted"/>
<evidence type="ECO:0000256" key="1">
    <source>
        <dbReference type="ARBA" id="ARBA00022741"/>
    </source>
</evidence>
<gene>
    <name evidence="3" type="ORF">FKG95_15285</name>
</gene>
<dbReference type="GO" id="GO:0051782">
    <property type="term" value="P:negative regulation of cell division"/>
    <property type="evidence" value="ECO:0007669"/>
    <property type="project" value="TreeGrafter"/>
</dbReference>
<dbReference type="EMBL" id="VHSH01000005">
    <property type="protein sequence ID" value="TQV79044.1"/>
    <property type="molecule type" value="Genomic_DNA"/>
</dbReference>
<dbReference type="PANTHER" id="PTHR43384">
    <property type="entry name" value="SEPTUM SITE-DETERMINING PROTEIN MIND HOMOLOG, CHLOROPLASTIC-RELATED"/>
    <property type="match status" value="1"/>
</dbReference>
<dbReference type="InterPro" id="IPR050625">
    <property type="entry name" value="ParA/MinD_ATPase"/>
</dbReference>
<name>A0A545TPA1_9PROT</name>
<evidence type="ECO:0008006" key="5">
    <source>
        <dbReference type="Google" id="ProtNLM"/>
    </source>
</evidence>
<dbReference type="OrthoDB" id="9783172at2"/>
<dbReference type="GO" id="GO:0005524">
    <property type="term" value="F:ATP binding"/>
    <property type="evidence" value="ECO:0007669"/>
    <property type="project" value="UniProtKB-KW"/>
</dbReference>
<dbReference type="InterPro" id="IPR011006">
    <property type="entry name" value="CheY-like_superfamily"/>
</dbReference>
<organism evidence="3 4">
    <name type="scientific">Denitrobaculum tricleocarpae</name>
    <dbReference type="NCBI Taxonomy" id="2591009"/>
    <lineage>
        <taxon>Bacteria</taxon>
        <taxon>Pseudomonadati</taxon>
        <taxon>Pseudomonadota</taxon>
        <taxon>Alphaproteobacteria</taxon>
        <taxon>Rhodospirillales</taxon>
        <taxon>Rhodospirillaceae</taxon>
        <taxon>Denitrobaculum</taxon>
    </lineage>
</organism>
<dbReference type="GO" id="GO:0016887">
    <property type="term" value="F:ATP hydrolysis activity"/>
    <property type="evidence" value="ECO:0007669"/>
    <property type="project" value="TreeGrafter"/>
</dbReference>
<dbReference type="InterPro" id="IPR027417">
    <property type="entry name" value="P-loop_NTPase"/>
</dbReference>
<accession>A0A545TPA1</accession>
<dbReference type="SUPFAM" id="SSF52540">
    <property type="entry name" value="P-loop containing nucleoside triphosphate hydrolases"/>
    <property type="match status" value="1"/>
</dbReference>
<dbReference type="Pfam" id="PF10609">
    <property type="entry name" value="ParA"/>
    <property type="match status" value="1"/>
</dbReference>
<protein>
    <recommendedName>
        <fullName evidence="5">AAA family ATPase</fullName>
    </recommendedName>
</protein>
<evidence type="ECO:0000313" key="4">
    <source>
        <dbReference type="Proteomes" id="UP000315252"/>
    </source>
</evidence>
<evidence type="ECO:0000256" key="2">
    <source>
        <dbReference type="ARBA" id="ARBA00022840"/>
    </source>
</evidence>
<dbReference type="SUPFAM" id="SSF52172">
    <property type="entry name" value="CheY-like"/>
    <property type="match status" value="1"/>
</dbReference>
<dbReference type="GO" id="GO:0005829">
    <property type="term" value="C:cytosol"/>
    <property type="evidence" value="ECO:0007669"/>
    <property type="project" value="TreeGrafter"/>
</dbReference>